<dbReference type="PANTHER" id="PTHR24292">
    <property type="entry name" value="CYTOCHROME P450"/>
    <property type="match status" value="1"/>
</dbReference>
<keyword evidence="7" id="KW-0256">Endoplasmic reticulum</keyword>
<keyword evidence="5 13" id="KW-0349">Heme</keyword>
<protein>
    <recommendedName>
        <fullName evidence="17">Cytochrome P450</fullName>
    </recommendedName>
</protein>
<keyword evidence="9 14" id="KW-0560">Oxidoreductase</keyword>
<reference evidence="15 16" key="1">
    <citation type="submission" date="2019-01" db="EMBL/GenBank/DDBJ databases">
        <authorList>
            <person name="Sayadi A."/>
        </authorList>
    </citation>
    <scope>NUCLEOTIDE SEQUENCE [LARGE SCALE GENOMIC DNA]</scope>
</reference>
<proteinExistence type="inferred from homology"/>
<evidence type="ECO:0000256" key="12">
    <source>
        <dbReference type="ARBA" id="ARBA00023136"/>
    </source>
</evidence>
<dbReference type="InterPro" id="IPR001128">
    <property type="entry name" value="Cyt_P450"/>
</dbReference>
<comment type="similarity">
    <text evidence="4 14">Belongs to the cytochrome P450 family.</text>
</comment>
<keyword evidence="12" id="KW-0472">Membrane</keyword>
<dbReference type="InterPro" id="IPR036396">
    <property type="entry name" value="Cyt_P450_sf"/>
</dbReference>
<dbReference type="Proteomes" id="UP000410492">
    <property type="component" value="Unassembled WGS sequence"/>
</dbReference>
<dbReference type="PROSITE" id="PS00086">
    <property type="entry name" value="CYTOCHROME_P450"/>
    <property type="match status" value="1"/>
</dbReference>
<evidence type="ECO:0000256" key="11">
    <source>
        <dbReference type="ARBA" id="ARBA00023033"/>
    </source>
</evidence>
<evidence type="ECO:0000313" key="16">
    <source>
        <dbReference type="Proteomes" id="UP000410492"/>
    </source>
</evidence>
<sequence>MIIILTALLWIAIAAYYFLANRYAFWIRKGIKQTDATWLLGDNKRMLMKQESFADLAKRLYDSHRADRYSGTYQMLTPVLLIRDTELIKQICVKDFEYFVDHRHFVSIESDPLWAKNLFFLQGKAWREMRPILSPSFTSSKMRSMFVLMSECSERFVKHFSKKNEEIVEVELKDIFTKFCTDVIATCAFGLEVDSLNEPNNKFYLTGKKAMNFQSISKVLKFIAYSFFPWIMDIFKISFIEEDVRQFFYDLVDETIRIREQNGIVRPDMIQLLMEARKGKAKKTETETSIDTGFATAQESNLLCGEAAHLAPPQITNQDIAAQAMLFFFGGFESVSSLMCFMFHELAENPDIQDRLRNEIRETQDSCNGKVTYEALLKMEYMDMVVSETLRKWPSGVIMDRECTKPYTIQSTGSEDRPVHLKEGDLIWFSVYGLHHDHKYFPHPQQFNPERFSQQMKKNIVPYTYLPFGLGPRNCVGSRFALLETKTITFYLLSEFEIVPTEKTQIPLKLLQSFSNPTAENGFWVGLKRLHG</sequence>
<evidence type="ECO:0000313" key="15">
    <source>
        <dbReference type="EMBL" id="VEN47140.1"/>
    </source>
</evidence>
<dbReference type="PRINTS" id="PR00463">
    <property type="entry name" value="EP450I"/>
</dbReference>
<evidence type="ECO:0000256" key="5">
    <source>
        <dbReference type="ARBA" id="ARBA00022617"/>
    </source>
</evidence>
<dbReference type="GO" id="GO:0005506">
    <property type="term" value="F:iron ion binding"/>
    <property type="evidence" value="ECO:0007669"/>
    <property type="project" value="InterPro"/>
</dbReference>
<keyword evidence="6 13" id="KW-0479">Metal-binding</keyword>
<dbReference type="GO" id="GO:0005789">
    <property type="term" value="C:endoplasmic reticulum membrane"/>
    <property type="evidence" value="ECO:0007669"/>
    <property type="project" value="UniProtKB-SubCell"/>
</dbReference>
<gene>
    <name evidence="15" type="ORF">CALMAC_LOCUS9002</name>
</gene>
<dbReference type="AlphaFoldDB" id="A0A653CJ66"/>
<evidence type="ECO:0000256" key="9">
    <source>
        <dbReference type="ARBA" id="ARBA00023002"/>
    </source>
</evidence>
<keyword evidence="11 14" id="KW-0503">Monooxygenase</keyword>
<dbReference type="InterPro" id="IPR017972">
    <property type="entry name" value="Cyt_P450_CS"/>
</dbReference>
<evidence type="ECO:0000256" key="7">
    <source>
        <dbReference type="ARBA" id="ARBA00022824"/>
    </source>
</evidence>
<comment type="cofactor">
    <cofactor evidence="1 13">
        <name>heme</name>
        <dbReference type="ChEBI" id="CHEBI:30413"/>
    </cofactor>
</comment>
<dbReference type="SUPFAM" id="SSF48264">
    <property type="entry name" value="Cytochrome P450"/>
    <property type="match status" value="1"/>
</dbReference>
<dbReference type="CDD" id="cd11056">
    <property type="entry name" value="CYP6-like"/>
    <property type="match status" value="1"/>
</dbReference>
<evidence type="ECO:0000256" key="6">
    <source>
        <dbReference type="ARBA" id="ARBA00022723"/>
    </source>
</evidence>
<evidence type="ECO:0000256" key="8">
    <source>
        <dbReference type="ARBA" id="ARBA00022848"/>
    </source>
</evidence>
<dbReference type="Gene3D" id="1.10.630.10">
    <property type="entry name" value="Cytochrome P450"/>
    <property type="match status" value="1"/>
</dbReference>
<dbReference type="OrthoDB" id="2789670at2759"/>
<evidence type="ECO:0008006" key="17">
    <source>
        <dbReference type="Google" id="ProtNLM"/>
    </source>
</evidence>
<evidence type="ECO:0000256" key="2">
    <source>
        <dbReference type="ARBA" id="ARBA00004174"/>
    </source>
</evidence>
<comment type="subcellular location">
    <subcellularLocation>
        <location evidence="3">Endoplasmic reticulum membrane</location>
        <topology evidence="3">Peripheral membrane protein</topology>
    </subcellularLocation>
    <subcellularLocation>
        <location evidence="2">Microsome membrane</location>
        <topology evidence="2">Peripheral membrane protein</topology>
    </subcellularLocation>
</comment>
<dbReference type="PRINTS" id="PR00385">
    <property type="entry name" value="P450"/>
</dbReference>
<keyword evidence="10 13" id="KW-0408">Iron</keyword>
<accession>A0A653CJ66</accession>
<feature type="binding site" description="axial binding residue" evidence="13">
    <location>
        <position position="475"/>
    </location>
    <ligand>
        <name>heme</name>
        <dbReference type="ChEBI" id="CHEBI:30413"/>
    </ligand>
    <ligandPart>
        <name>Fe</name>
        <dbReference type="ChEBI" id="CHEBI:18248"/>
    </ligandPart>
</feature>
<dbReference type="FunFam" id="1.10.630.10:FF:000042">
    <property type="entry name" value="Cytochrome P450"/>
    <property type="match status" value="1"/>
</dbReference>
<evidence type="ECO:0000256" key="1">
    <source>
        <dbReference type="ARBA" id="ARBA00001971"/>
    </source>
</evidence>
<dbReference type="GO" id="GO:0016705">
    <property type="term" value="F:oxidoreductase activity, acting on paired donors, with incorporation or reduction of molecular oxygen"/>
    <property type="evidence" value="ECO:0007669"/>
    <property type="project" value="InterPro"/>
</dbReference>
<dbReference type="InterPro" id="IPR002401">
    <property type="entry name" value="Cyt_P450_E_grp-I"/>
</dbReference>
<dbReference type="Pfam" id="PF00067">
    <property type="entry name" value="p450"/>
    <property type="match status" value="1"/>
</dbReference>
<dbReference type="GO" id="GO:0004497">
    <property type="term" value="F:monooxygenase activity"/>
    <property type="evidence" value="ECO:0007669"/>
    <property type="project" value="UniProtKB-KW"/>
</dbReference>
<keyword evidence="16" id="KW-1185">Reference proteome</keyword>
<dbReference type="EMBL" id="CAACVG010007803">
    <property type="protein sequence ID" value="VEN47140.1"/>
    <property type="molecule type" value="Genomic_DNA"/>
</dbReference>
<organism evidence="15 16">
    <name type="scientific">Callosobruchus maculatus</name>
    <name type="common">Southern cowpea weevil</name>
    <name type="synonym">Pulse bruchid</name>
    <dbReference type="NCBI Taxonomy" id="64391"/>
    <lineage>
        <taxon>Eukaryota</taxon>
        <taxon>Metazoa</taxon>
        <taxon>Ecdysozoa</taxon>
        <taxon>Arthropoda</taxon>
        <taxon>Hexapoda</taxon>
        <taxon>Insecta</taxon>
        <taxon>Pterygota</taxon>
        <taxon>Neoptera</taxon>
        <taxon>Endopterygota</taxon>
        <taxon>Coleoptera</taxon>
        <taxon>Polyphaga</taxon>
        <taxon>Cucujiformia</taxon>
        <taxon>Chrysomeloidea</taxon>
        <taxon>Chrysomelidae</taxon>
        <taxon>Bruchinae</taxon>
        <taxon>Bruchini</taxon>
        <taxon>Callosobruchus</taxon>
    </lineage>
</organism>
<evidence type="ECO:0000256" key="14">
    <source>
        <dbReference type="RuleBase" id="RU000461"/>
    </source>
</evidence>
<dbReference type="PANTHER" id="PTHR24292:SF54">
    <property type="entry name" value="CYP9F3-RELATED"/>
    <property type="match status" value="1"/>
</dbReference>
<keyword evidence="8" id="KW-0492">Microsome</keyword>
<evidence type="ECO:0000256" key="13">
    <source>
        <dbReference type="PIRSR" id="PIRSR602401-1"/>
    </source>
</evidence>
<evidence type="ECO:0000256" key="10">
    <source>
        <dbReference type="ARBA" id="ARBA00023004"/>
    </source>
</evidence>
<evidence type="ECO:0000256" key="3">
    <source>
        <dbReference type="ARBA" id="ARBA00004406"/>
    </source>
</evidence>
<evidence type="ECO:0000256" key="4">
    <source>
        <dbReference type="ARBA" id="ARBA00010617"/>
    </source>
</evidence>
<dbReference type="GO" id="GO:0020037">
    <property type="term" value="F:heme binding"/>
    <property type="evidence" value="ECO:0007669"/>
    <property type="project" value="InterPro"/>
</dbReference>
<name>A0A653CJ66_CALMS</name>
<dbReference type="InterPro" id="IPR050476">
    <property type="entry name" value="Insect_CytP450_Detox"/>
</dbReference>